<organism evidence="2 3">
    <name type="scientific">Sugiyamaella lignohabitans</name>
    <dbReference type="NCBI Taxonomy" id="796027"/>
    <lineage>
        <taxon>Eukaryota</taxon>
        <taxon>Fungi</taxon>
        <taxon>Dikarya</taxon>
        <taxon>Ascomycota</taxon>
        <taxon>Saccharomycotina</taxon>
        <taxon>Dipodascomycetes</taxon>
        <taxon>Dipodascales</taxon>
        <taxon>Trichomonascaceae</taxon>
        <taxon>Sugiyamaella</taxon>
    </lineage>
</organism>
<dbReference type="AlphaFoldDB" id="A0A161HMJ9"/>
<reference evidence="2 3" key="1">
    <citation type="submission" date="2016-02" db="EMBL/GenBank/DDBJ databases">
        <title>Complete genome sequence and transcriptome regulation of the pentose utilising yeast Sugiyamaella lignohabitans.</title>
        <authorList>
            <person name="Bellasio M."/>
            <person name="Peymann A."/>
            <person name="Valli M."/>
            <person name="Sipitzky M."/>
            <person name="Graf A."/>
            <person name="Sauer M."/>
            <person name="Marx H."/>
            <person name="Mattanovich D."/>
        </authorList>
    </citation>
    <scope>NUCLEOTIDE SEQUENCE [LARGE SCALE GENOMIC DNA]</scope>
    <source>
        <strain evidence="2 3">CBS 10342</strain>
    </source>
</reference>
<evidence type="ECO:0000313" key="2">
    <source>
        <dbReference type="EMBL" id="ANB15007.1"/>
    </source>
</evidence>
<accession>A0A161HMJ9</accession>
<dbReference type="Proteomes" id="UP000189580">
    <property type="component" value="Chromosome b"/>
</dbReference>
<sequence length="79" mass="8818">MIYVGTDTHEKLNLPNFWPDPNRLNIPPKDPVEIKAEIARLKAQRLERRKVLEERAKELGITSPASSSSSDDNSTSSSA</sequence>
<feature type="region of interest" description="Disordered" evidence="1">
    <location>
        <begin position="55"/>
        <end position="79"/>
    </location>
</feature>
<gene>
    <name evidence="2" type="primary">PET100</name>
    <name evidence="2" type="ORF">AWJ20_2626</name>
</gene>
<name>A0A161HMJ9_9ASCO</name>
<dbReference type="GeneID" id="30034558"/>
<feature type="compositionally biased region" description="Low complexity" evidence="1">
    <location>
        <begin position="62"/>
        <end position="79"/>
    </location>
</feature>
<dbReference type="KEGG" id="slb:AWJ20_2626"/>
<protein>
    <submittedName>
        <fullName evidence="2">Pet100p</fullName>
    </submittedName>
</protein>
<evidence type="ECO:0000313" key="3">
    <source>
        <dbReference type="Proteomes" id="UP000189580"/>
    </source>
</evidence>
<proteinExistence type="predicted"/>
<dbReference type="RefSeq" id="XP_018737484.1">
    <property type="nucleotide sequence ID" value="XM_018879581.1"/>
</dbReference>
<dbReference type="OrthoDB" id="18175at2759"/>
<evidence type="ECO:0000256" key="1">
    <source>
        <dbReference type="SAM" id="MobiDB-lite"/>
    </source>
</evidence>
<keyword evidence="3" id="KW-1185">Reference proteome</keyword>
<dbReference type="EMBL" id="CP014503">
    <property type="protein sequence ID" value="ANB15007.1"/>
    <property type="molecule type" value="Genomic_DNA"/>
</dbReference>